<organism evidence="1 2">
    <name type="scientific">Chryseobacterium ginsengisoli</name>
    <dbReference type="NCBI Taxonomy" id="363853"/>
    <lineage>
        <taxon>Bacteria</taxon>
        <taxon>Pseudomonadati</taxon>
        <taxon>Bacteroidota</taxon>
        <taxon>Flavobacteriia</taxon>
        <taxon>Flavobacteriales</taxon>
        <taxon>Weeksellaceae</taxon>
        <taxon>Chryseobacterium group</taxon>
        <taxon>Chryseobacterium</taxon>
    </lineage>
</organism>
<gene>
    <name evidence="1" type="ORF">GCM10023210_30560</name>
</gene>
<dbReference type="RefSeq" id="WP_345205882.1">
    <property type="nucleotide sequence ID" value="NZ_BAABHX010000005.1"/>
</dbReference>
<comment type="caution">
    <text evidence="1">The sequence shown here is derived from an EMBL/GenBank/DDBJ whole genome shotgun (WGS) entry which is preliminary data.</text>
</comment>
<protein>
    <submittedName>
        <fullName evidence="1">Uncharacterized protein</fullName>
    </submittedName>
</protein>
<name>A0ABP9MH77_9FLAO</name>
<evidence type="ECO:0000313" key="2">
    <source>
        <dbReference type="Proteomes" id="UP001500353"/>
    </source>
</evidence>
<keyword evidence="2" id="KW-1185">Reference proteome</keyword>
<dbReference type="Proteomes" id="UP001500353">
    <property type="component" value="Unassembled WGS sequence"/>
</dbReference>
<proteinExistence type="predicted"/>
<evidence type="ECO:0000313" key="1">
    <source>
        <dbReference type="EMBL" id="GAA5096601.1"/>
    </source>
</evidence>
<dbReference type="EMBL" id="BAABHX010000005">
    <property type="protein sequence ID" value="GAA5096601.1"/>
    <property type="molecule type" value="Genomic_DNA"/>
</dbReference>
<sequence>MDPKKLIELFNEYTAQKEAMSLRHLEHIKELKSKDVHEAKVHAAKYRIIINVINDDFLNNAASKAGVDLNFEHIRENETPITLREAIIKNSLPLLDQTILNNFDINFNKLFN</sequence>
<accession>A0ABP9MH77</accession>
<reference evidence="2" key="1">
    <citation type="journal article" date="2019" name="Int. J. Syst. Evol. Microbiol.">
        <title>The Global Catalogue of Microorganisms (GCM) 10K type strain sequencing project: providing services to taxonomists for standard genome sequencing and annotation.</title>
        <authorList>
            <consortium name="The Broad Institute Genomics Platform"/>
            <consortium name="The Broad Institute Genome Sequencing Center for Infectious Disease"/>
            <person name="Wu L."/>
            <person name="Ma J."/>
        </authorList>
    </citation>
    <scope>NUCLEOTIDE SEQUENCE [LARGE SCALE GENOMIC DNA]</scope>
    <source>
        <strain evidence="2">JCM 18019</strain>
    </source>
</reference>